<proteinExistence type="predicted"/>
<keyword evidence="2" id="KW-1185">Reference proteome</keyword>
<dbReference type="EMBL" id="LQPG01000039">
    <property type="protein sequence ID" value="ORW08128.1"/>
    <property type="molecule type" value="Genomic_DNA"/>
</dbReference>
<gene>
    <name evidence="1" type="ORF">AWC16_20590</name>
</gene>
<evidence type="ECO:0000313" key="1">
    <source>
        <dbReference type="EMBL" id="ORW08128.1"/>
    </source>
</evidence>
<evidence type="ECO:0000313" key="2">
    <source>
        <dbReference type="Proteomes" id="UP000193866"/>
    </source>
</evidence>
<accession>A0A1X1YAK9</accession>
<dbReference type="AlphaFoldDB" id="A0A1X1YAK9"/>
<dbReference type="Proteomes" id="UP000193866">
    <property type="component" value="Unassembled WGS sequence"/>
</dbReference>
<comment type="caution">
    <text evidence="1">The sequence shown here is derived from an EMBL/GenBank/DDBJ whole genome shotgun (WGS) entry which is preliminary data.</text>
</comment>
<dbReference type="RefSeq" id="WP_085266407.1">
    <property type="nucleotide sequence ID" value="NZ_LQPG01000039.1"/>
</dbReference>
<organism evidence="1 2">
    <name type="scientific">Mycolicibacter longobardus</name>
    <dbReference type="NCBI Taxonomy" id="1108812"/>
    <lineage>
        <taxon>Bacteria</taxon>
        <taxon>Bacillati</taxon>
        <taxon>Actinomycetota</taxon>
        <taxon>Actinomycetes</taxon>
        <taxon>Mycobacteriales</taxon>
        <taxon>Mycobacteriaceae</taxon>
        <taxon>Mycolicibacter</taxon>
    </lineage>
</organism>
<dbReference type="OrthoDB" id="8454908at2"/>
<sequence>MATYTGVGRTNTFAVKDIAALQETVGAEFTVIPEANAQGPGRVTLLANGGESGDWSSYDWDSEDCDLPIFVPDVIAEHLQDGEVAVFIHVGNEKLRYLGGFSVAVHSDGRQVRVNLDDIYDAIGPTFGVPPESVDKA</sequence>
<protein>
    <submittedName>
        <fullName evidence="1">Uncharacterized protein</fullName>
    </submittedName>
</protein>
<reference evidence="1 2" key="1">
    <citation type="submission" date="2016-01" db="EMBL/GenBank/DDBJ databases">
        <title>The new phylogeny of the genus Mycobacterium.</title>
        <authorList>
            <person name="Tarcisio F."/>
            <person name="Conor M."/>
            <person name="Antonella G."/>
            <person name="Elisabetta G."/>
            <person name="Giulia F.S."/>
            <person name="Sara T."/>
            <person name="Anna F."/>
            <person name="Clotilde B."/>
            <person name="Roberto B."/>
            <person name="Veronica D.S."/>
            <person name="Fabio R."/>
            <person name="Monica P."/>
            <person name="Olivier J."/>
            <person name="Enrico T."/>
            <person name="Nicola S."/>
        </authorList>
    </citation>
    <scope>NUCLEOTIDE SEQUENCE [LARGE SCALE GENOMIC DNA]</scope>
    <source>
        <strain evidence="1 2">DSM 45394</strain>
    </source>
</reference>
<name>A0A1X1YAK9_9MYCO</name>